<evidence type="ECO:0000313" key="6">
    <source>
        <dbReference type="Proteomes" id="UP001143307"/>
    </source>
</evidence>
<dbReference type="Pfam" id="PF13378">
    <property type="entry name" value="MR_MLE_C"/>
    <property type="match status" value="1"/>
</dbReference>
<keyword evidence="3" id="KW-0413">Isomerase</keyword>
<keyword evidence="6" id="KW-1185">Reference proteome</keyword>
<comment type="caution">
    <text evidence="5">The sequence shown here is derived from an EMBL/GenBank/DDBJ whole genome shotgun (WGS) entry which is preliminary data.</text>
</comment>
<dbReference type="Proteomes" id="UP001143307">
    <property type="component" value="Unassembled WGS sequence"/>
</dbReference>
<proteinExistence type="inferred from homology"/>
<protein>
    <submittedName>
        <fullName evidence="5">Dipeptide epimerase</fullName>
    </submittedName>
</protein>
<dbReference type="InterPro" id="IPR029017">
    <property type="entry name" value="Enolase-like_N"/>
</dbReference>
<dbReference type="SFLD" id="SFLDG00180">
    <property type="entry name" value="muconate_cycloisomerase"/>
    <property type="match status" value="1"/>
</dbReference>
<evidence type="ECO:0000256" key="3">
    <source>
        <dbReference type="ARBA" id="ARBA00023235"/>
    </source>
</evidence>
<dbReference type="SMART" id="SM00922">
    <property type="entry name" value="MR_MLE"/>
    <property type="match status" value="1"/>
</dbReference>
<sequence length="363" mass="37403">MRVSGYRLAMLRAPLRLPFKTALRQVDEVEDVVVLLESDCGKLGYGSAPATRAITGQDHQSIMTSLVRDLLPALDGRPFDDLGSVLALFDQLPKDNVNARSALEIAVFDLAAQASGLPLAAFLGGGSSLPDTGITVSVDQPEVMVAGALDAVDRGFATLKLKVGGSGDGDIERVSQVAAAIAGRARIYLDANQAWTSDQAVGVIHALNKRGISIDLLEQPVPAGDIAGLARVCLALDTPVMADESVFCDEDAVSIIAAGAADIINIKLVKSAGITGALRVADIAADAGISCMMGCMLESAIAVGAAAHVAAARSAVIKRVDLDAPMLCRQSPIVGGTVFDGPRIELNSTPGLGIDAVPGLEFL</sequence>
<dbReference type="PANTHER" id="PTHR48073:SF2">
    <property type="entry name" value="O-SUCCINYLBENZOATE SYNTHASE"/>
    <property type="match status" value="1"/>
</dbReference>
<dbReference type="PANTHER" id="PTHR48073">
    <property type="entry name" value="O-SUCCINYLBENZOATE SYNTHASE-RELATED"/>
    <property type="match status" value="1"/>
</dbReference>
<dbReference type="SFLD" id="SFLDS00001">
    <property type="entry name" value="Enolase"/>
    <property type="match status" value="1"/>
</dbReference>
<dbReference type="Pfam" id="PF02746">
    <property type="entry name" value="MR_MLE_N"/>
    <property type="match status" value="1"/>
</dbReference>
<gene>
    <name evidence="5" type="ORF">EYC87_10785</name>
</gene>
<feature type="domain" description="Mandelate racemase/muconate lactonizing enzyme C-terminal" evidence="4">
    <location>
        <begin position="141"/>
        <end position="239"/>
    </location>
</feature>
<evidence type="ECO:0000256" key="2">
    <source>
        <dbReference type="ARBA" id="ARBA00022723"/>
    </source>
</evidence>
<dbReference type="InterPro" id="IPR036849">
    <property type="entry name" value="Enolase-like_C_sf"/>
</dbReference>
<dbReference type="Gene3D" id="3.20.20.120">
    <property type="entry name" value="Enolase-like C-terminal domain"/>
    <property type="match status" value="1"/>
</dbReference>
<dbReference type="InterPro" id="IPR013342">
    <property type="entry name" value="Mandelate_racemase_C"/>
</dbReference>
<accession>A0ABT3SVP8</accession>
<dbReference type="RefSeq" id="WP_279252881.1">
    <property type="nucleotide sequence ID" value="NZ_SHNP01000003.1"/>
</dbReference>
<keyword evidence="2" id="KW-0479">Metal-binding</keyword>
<dbReference type="SUPFAM" id="SSF54826">
    <property type="entry name" value="Enolase N-terminal domain-like"/>
    <property type="match status" value="1"/>
</dbReference>
<organism evidence="5 6">
    <name type="scientific">Candidatus Seongchinamella marina</name>
    <dbReference type="NCBI Taxonomy" id="2518990"/>
    <lineage>
        <taxon>Bacteria</taxon>
        <taxon>Pseudomonadati</taxon>
        <taxon>Pseudomonadota</taxon>
        <taxon>Gammaproteobacteria</taxon>
        <taxon>Cellvibrionales</taxon>
        <taxon>Halieaceae</taxon>
        <taxon>Seongchinamella</taxon>
    </lineage>
</organism>
<name>A0ABT3SVP8_9GAMM</name>
<dbReference type="InterPro" id="IPR029065">
    <property type="entry name" value="Enolase_C-like"/>
</dbReference>
<evidence type="ECO:0000256" key="1">
    <source>
        <dbReference type="ARBA" id="ARBA00008031"/>
    </source>
</evidence>
<comment type="similarity">
    <text evidence="1">Belongs to the mandelate racemase/muconate lactonizing enzyme family.</text>
</comment>
<evidence type="ECO:0000259" key="4">
    <source>
        <dbReference type="SMART" id="SM00922"/>
    </source>
</evidence>
<dbReference type="EMBL" id="SHNP01000003">
    <property type="protein sequence ID" value="MCX2974065.1"/>
    <property type="molecule type" value="Genomic_DNA"/>
</dbReference>
<dbReference type="InterPro" id="IPR013341">
    <property type="entry name" value="Mandelate_racemase_N_dom"/>
</dbReference>
<dbReference type="SUPFAM" id="SSF51604">
    <property type="entry name" value="Enolase C-terminal domain-like"/>
    <property type="match status" value="1"/>
</dbReference>
<reference evidence="5" key="1">
    <citation type="submission" date="2019-02" db="EMBL/GenBank/DDBJ databases">
        <authorList>
            <person name="Li S.-H."/>
        </authorList>
    </citation>
    <scope>NUCLEOTIDE SEQUENCE</scope>
    <source>
        <strain evidence="5">IMCC8485</strain>
    </source>
</reference>
<dbReference type="Gene3D" id="3.30.390.10">
    <property type="entry name" value="Enolase-like, N-terminal domain"/>
    <property type="match status" value="1"/>
</dbReference>
<evidence type="ECO:0000313" key="5">
    <source>
        <dbReference type="EMBL" id="MCX2974065.1"/>
    </source>
</evidence>